<dbReference type="InterPro" id="IPR001647">
    <property type="entry name" value="HTH_TetR"/>
</dbReference>
<keyword evidence="1" id="KW-0805">Transcription regulation</keyword>
<dbReference type="RefSeq" id="WP_344867201.1">
    <property type="nucleotide sequence ID" value="NZ_BAAAZN010000018.1"/>
</dbReference>
<evidence type="ECO:0000256" key="3">
    <source>
        <dbReference type="ARBA" id="ARBA00023163"/>
    </source>
</evidence>
<evidence type="ECO:0000256" key="1">
    <source>
        <dbReference type="ARBA" id="ARBA00023015"/>
    </source>
</evidence>
<keyword evidence="2 4" id="KW-0238">DNA-binding</keyword>
<dbReference type="Pfam" id="PF00440">
    <property type="entry name" value="TetR_N"/>
    <property type="match status" value="1"/>
</dbReference>
<name>A0ABP6XWF3_9PSEU</name>
<dbReference type="InterPro" id="IPR050109">
    <property type="entry name" value="HTH-type_TetR-like_transc_reg"/>
</dbReference>
<comment type="caution">
    <text evidence="6">The sequence shown here is derived from an EMBL/GenBank/DDBJ whole genome shotgun (WGS) entry which is preliminary data.</text>
</comment>
<dbReference type="PANTHER" id="PTHR30055:SF238">
    <property type="entry name" value="MYCOFACTOCIN BIOSYNTHESIS TRANSCRIPTIONAL REGULATOR MFTR-RELATED"/>
    <property type="match status" value="1"/>
</dbReference>
<reference evidence="7" key="1">
    <citation type="journal article" date="2019" name="Int. J. Syst. Evol. Microbiol.">
        <title>The Global Catalogue of Microorganisms (GCM) 10K type strain sequencing project: providing services to taxonomists for standard genome sequencing and annotation.</title>
        <authorList>
            <consortium name="The Broad Institute Genomics Platform"/>
            <consortium name="The Broad Institute Genome Sequencing Center for Infectious Disease"/>
            <person name="Wu L."/>
            <person name="Ma J."/>
        </authorList>
    </citation>
    <scope>NUCLEOTIDE SEQUENCE [LARGE SCALE GENOMIC DNA]</scope>
    <source>
        <strain evidence="7">JCM 16898</strain>
    </source>
</reference>
<accession>A0ABP6XWF3</accession>
<evidence type="ECO:0000256" key="4">
    <source>
        <dbReference type="PROSITE-ProRule" id="PRU00335"/>
    </source>
</evidence>
<dbReference type="InterPro" id="IPR041347">
    <property type="entry name" value="MftR_C"/>
</dbReference>
<proteinExistence type="predicted"/>
<evidence type="ECO:0000313" key="7">
    <source>
        <dbReference type="Proteomes" id="UP001500689"/>
    </source>
</evidence>
<dbReference type="PANTHER" id="PTHR30055">
    <property type="entry name" value="HTH-TYPE TRANSCRIPTIONAL REGULATOR RUTR"/>
    <property type="match status" value="1"/>
</dbReference>
<dbReference type="Gene3D" id="1.10.357.10">
    <property type="entry name" value="Tetracycline Repressor, domain 2"/>
    <property type="match status" value="1"/>
</dbReference>
<feature type="DNA-binding region" description="H-T-H motif" evidence="4">
    <location>
        <begin position="34"/>
        <end position="53"/>
    </location>
</feature>
<dbReference type="SUPFAM" id="SSF46689">
    <property type="entry name" value="Homeodomain-like"/>
    <property type="match status" value="1"/>
</dbReference>
<dbReference type="EMBL" id="BAAAZN010000018">
    <property type="protein sequence ID" value="GAA3573681.1"/>
    <property type="molecule type" value="Genomic_DNA"/>
</dbReference>
<dbReference type="Pfam" id="PF17754">
    <property type="entry name" value="TetR_C_14"/>
    <property type="match status" value="1"/>
</dbReference>
<gene>
    <name evidence="6" type="ORF">GCM10022222_67590</name>
</gene>
<dbReference type="Proteomes" id="UP001500689">
    <property type="component" value="Unassembled WGS sequence"/>
</dbReference>
<evidence type="ECO:0000313" key="6">
    <source>
        <dbReference type="EMBL" id="GAA3573681.1"/>
    </source>
</evidence>
<dbReference type="InterPro" id="IPR009057">
    <property type="entry name" value="Homeodomain-like_sf"/>
</dbReference>
<evidence type="ECO:0000259" key="5">
    <source>
        <dbReference type="PROSITE" id="PS50977"/>
    </source>
</evidence>
<keyword evidence="7" id="KW-1185">Reference proteome</keyword>
<sequence>MASGLRERKRRELRDQLSLTTVLLAKEHGLANVRVEDIVERVGVSRRTFSNYFASKEEAIADRHVQRTRKAAQALLERPAGEPLWDAITAVVVEPYSERLEVTAAQPREEQDSLAAVLSEPDMQDATARGSRVATEELAKAIAQRLGVDGTADILPRLVANAALSTQLATVDFWLRAEPAVELFPLLRAAFARLGAGFDDLRAQTLFPGRERKHS</sequence>
<protein>
    <submittedName>
        <fullName evidence="6">TetR family transcriptional regulator</fullName>
    </submittedName>
</protein>
<dbReference type="Gene3D" id="1.10.10.60">
    <property type="entry name" value="Homeodomain-like"/>
    <property type="match status" value="1"/>
</dbReference>
<evidence type="ECO:0000256" key="2">
    <source>
        <dbReference type="ARBA" id="ARBA00023125"/>
    </source>
</evidence>
<dbReference type="PROSITE" id="PS50977">
    <property type="entry name" value="HTH_TETR_2"/>
    <property type="match status" value="1"/>
</dbReference>
<keyword evidence="3" id="KW-0804">Transcription</keyword>
<feature type="domain" description="HTH tetR-type" evidence="5">
    <location>
        <begin position="11"/>
        <end position="71"/>
    </location>
</feature>
<organism evidence="6 7">
    <name type="scientific">Amycolatopsis ultiminotia</name>
    <dbReference type="NCBI Taxonomy" id="543629"/>
    <lineage>
        <taxon>Bacteria</taxon>
        <taxon>Bacillati</taxon>
        <taxon>Actinomycetota</taxon>
        <taxon>Actinomycetes</taxon>
        <taxon>Pseudonocardiales</taxon>
        <taxon>Pseudonocardiaceae</taxon>
        <taxon>Amycolatopsis</taxon>
    </lineage>
</organism>